<reference evidence="10" key="1">
    <citation type="journal article" date="2019" name="BMC Genomics">
        <title>A new reference genome for Sorghum bicolor reveals high levels of sequence similarity between sweet and grain genotypes: implications for the genetics of sugar metabolism.</title>
        <authorList>
            <person name="Cooper E.A."/>
            <person name="Brenton Z.W."/>
            <person name="Flinn B.S."/>
            <person name="Jenkins J."/>
            <person name="Shu S."/>
            <person name="Flowers D."/>
            <person name="Luo F."/>
            <person name="Wang Y."/>
            <person name="Xia P."/>
            <person name="Barry K."/>
            <person name="Daum C."/>
            <person name="Lipzen A."/>
            <person name="Yoshinaga Y."/>
            <person name="Schmutz J."/>
            <person name="Saski C."/>
            <person name="Vermerris W."/>
            <person name="Kresovich S."/>
        </authorList>
    </citation>
    <scope>NUCLEOTIDE SEQUENCE</scope>
</reference>
<dbReference type="CDD" id="cd04480">
    <property type="entry name" value="RPA1_DBD_A_like"/>
    <property type="match status" value="1"/>
</dbReference>
<evidence type="ECO:0000256" key="1">
    <source>
        <dbReference type="ARBA" id="ARBA00005690"/>
    </source>
</evidence>
<evidence type="ECO:0000259" key="8">
    <source>
        <dbReference type="Pfam" id="PF08646"/>
    </source>
</evidence>
<protein>
    <recommendedName>
        <fullName evidence="12">Replication factor A C-terminal domain-containing protein</fullName>
    </recommendedName>
</protein>
<evidence type="ECO:0000259" key="7">
    <source>
        <dbReference type="Pfam" id="PF02721"/>
    </source>
</evidence>
<evidence type="ECO:0000256" key="3">
    <source>
        <dbReference type="ARBA" id="ARBA00022771"/>
    </source>
</evidence>
<proteinExistence type="inferred from homology"/>
<accession>A0A921QQS5</accession>
<dbReference type="InterPro" id="IPR031657">
    <property type="entry name" value="REPA_OB_2"/>
</dbReference>
<gene>
    <name evidence="10" type="ORF">BDA96_06G164600</name>
</gene>
<dbReference type="Pfam" id="PF16900">
    <property type="entry name" value="REPA_OB_2"/>
    <property type="match status" value="1"/>
</dbReference>
<dbReference type="InterPro" id="IPR047192">
    <property type="entry name" value="Euk_RPA1_DBD_C"/>
</dbReference>
<dbReference type="EMBL" id="CM027685">
    <property type="protein sequence ID" value="KAG0526658.1"/>
    <property type="molecule type" value="Genomic_DNA"/>
</dbReference>
<feature type="domain" description="Replication protein A OB" evidence="9">
    <location>
        <begin position="139"/>
        <end position="209"/>
    </location>
</feature>
<feature type="region of interest" description="Disordered" evidence="6">
    <location>
        <begin position="559"/>
        <end position="608"/>
    </location>
</feature>
<keyword evidence="5" id="KW-0238">DNA-binding</keyword>
<comment type="caution">
    <text evidence="10">The sequence shown here is derived from an EMBL/GenBank/DDBJ whole genome shotgun (WGS) entry which is preliminary data.</text>
</comment>
<evidence type="ECO:0000259" key="9">
    <source>
        <dbReference type="Pfam" id="PF16900"/>
    </source>
</evidence>
<sequence length="608" mass="68310">MDDDRKVYIKDLTVKTRKGYLCVRVLRKWIYDGNKPGGPILYIGLVLADEEGKAIYAQIPESEVERKGSQLSLDRVYTIRRFNVRTSKMNYMPFDAELMLEITSFTTITPSNISMNAFPTLIYNITPLNEIKTTGQACSKYIDVIGIVTSVDLPKTACPRGKEHVSILKEVVIKDLSDNEVTVTLWGDHVQRFQLHGKSPEEPAESVVALFCGCLPKRMFNKTHVNAANACCWFLNPNIKEAQPFYDRLKDHPVKVYQPIPATPSAEPAVKARVLQLKTIAEMNALNPYDFPEEGCKCTTTVTQIPENQEWWYMGCVECKKRVRNEDGKYYCKSCRCSSAIPMYKLSLIAADGTAEAKFFCHDVVARQIIRRNCDSLIKTIGNTPGLPPQMLATIGKTYTFAVGLTDESYRSMQSRTYLIDSVIFRPQQQQLTAPTPLALEPAPQLAIQAEEGKFGTQTNVETVAATNKDANILTPSYKSDVETTQNKHDILDLKAPEMNKQSTCQTPPPGFGSKDTPPKEIPPQFSATDKQTNLRVQHVRKRLYDDITSENQDNKIKQDATYTEVEKKSDKQMPTTTEKIGQKMEKTIASKSADDTEVAPKKLPKTT</sequence>
<dbReference type="InterPro" id="IPR012340">
    <property type="entry name" value="NA-bd_OB-fold"/>
</dbReference>
<keyword evidence="4" id="KW-0862">Zinc</keyword>
<dbReference type="CDD" id="cd04476">
    <property type="entry name" value="RPA1_DBD_C"/>
    <property type="match status" value="1"/>
</dbReference>
<feature type="compositionally biased region" description="Basic and acidic residues" evidence="6">
    <location>
        <begin position="581"/>
        <end position="601"/>
    </location>
</feature>
<feature type="compositionally biased region" description="Basic and acidic residues" evidence="6">
    <location>
        <begin position="559"/>
        <end position="572"/>
    </location>
</feature>
<evidence type="ECO:0000256" key="2">
    <source>
        <dbReference type="ARBA" id="ARBA00022723"/>
    </source>
</evidence>
<evidence type="ECO:0000313" key="10">
    <source>
        <dbReference type="EMBL" id="KAG0526658.1"/>
    </source>
</evidence>
<dbReference type="Gene3D" id="2.40.50.140">
    <property type="entry name" value="Nucleic acid-binding proteins"/>
    <property type="match status" value="3"/>
</dbReference>
<evidence type="ECO:0000313" key="11">
    <source>
        <dbReference type="Proteomes" id="UP000807115"/>
    </source>
</evidence>
<dbReference type="CDD" id="cd04481">
    <property type="entry name" value="RPA1_DBD_B_like"/>
    <property type="match status" value="1"/>
</dbReference>
<comment type="similarity">
    <text evidence="1">Belongs to the replication factor A protein 1 family.</text>
</comment>
<dbReference type="InterPro" id="IPR013955">
    <property type="entry name" value="Rep_factor-A_C"/>
</dbReference>
<evidence type="ECO:0000256" key="4">
    <source>
        <dbReference type="ARBA" id="ARBA00022833"/>
    </source>
</evidence>
<name>A0A921QQS5_SORBI</name>
<reference evidence="10" key="2">
    <citation type="submission" date="2020-10" db="EMBL/GenBank/DDBJ databases">
        <authorList>
            <person name="Cooper E.A."/>
            <person name="Brenton Z.W."/>
            <person name="Flinn B.S."/>
            <person name="Jenkins J."/>
            <person name="Shu S."/>
            <person name="Flowers D."/>
            <person name="Luo F."/>
            <person name="Wang Y."/>
            <person name="Xia P."/>
            <person name="Barry K."/>
            <person name="Daum C."/>
            <person name="Lipzen A."/>
            <person name="Yoshinaga Y."/>
            <person name="Schmutz J."/>
            <person name="Saski C."/>
            <person name="Vermerris W."/>
            <person name="Kresovich S."/>
        </authorList>
    </citation>
    <scope>NUCLEOTIDE SEQUENCE</scope>
</reference>
<dbReference type="SUPFAM" id="SSF50249">
    <property type="entry name" value="Nucleic acid-binding proteins"/>
    <property type="match status" value="3"/>
</dbReference>
<dbReference type="Proteomes" id="UP000807115">
    <property type="component" value="Chromosome 6"/>
</dbReference>
<feature type="domain" description="Replication protein A 70 kDa DNA-binding subunit B/D first OB fold" evidence="7">
    <location>
        <begin position="9"/>
        <end position="110"/>
    </location>
</feature>
<evidence type="ECO:0000256" key="5">
    <source>
        <dbReference type="ARBA" id="ARBA00023125"/>
    </source>
</evidence>
<dbReference type="Pfam" id="PF02721">
    <property type="entry name" value="DUF223"/>
    <property type="match status" value="1"/>
</dbReference>
<dbReference type="AlphaFoldDB" id="A0A921QQS5"/>
<organism evidence="10 11">
    <name type="scientific">Sorghum bicolor</name>
    <name type="common">Sorghum</name>
    <name type="synonym">Sorghum vulgare</name>
    <dbReference type="NCBI Taxonomy" id="4558"/>
    <lineage>
        <taxon>Eukaryota</taxon>
        <taxon>Viridiplantae</taxon>
        <taxon>Streptophyta</taxon>
        <taxon>Embryophyta</taxon>
        <taxon>Tracheophyta</taxon>
        <taxon>Spermatophyta</taxon>
        <taxon>Magnoliopsida</taxon>
        <taxon>Liliopsida</taxon>
        <taxon>Poales</taxon>
        <taxon>Poaceae</taxon>
        <taxon>PACMAD clade</taxon>
        <taxon>Panicoideae</taxon>
        <taxon>Andropogonodae</taxon>
        <taxon>Andropogoneae</taxon>
        <taxon>Sorghinae</taxon>
        <taxon>Sorghum</taxon>
    </lineage>
</organism>
<evidence type="ECO:0000256" key="6">
    <source>
        <dbReference type="SAM" id="MobiDB-lite"/>
    </source>
</evidence>
<dbReference type="PANTHER" id="PTHR47165">
    <property type="entry name" value="OS03G0429900 PROTEIN"/>
    <property type="match status" value="1"/>
</dbReference>
<dbReference type="GO" id="GO:0008270">
    <property type="term" value="F:zinc ion binding"/>
    <property type="evidence" value="ECO:0007669"/>
    <property type="project" value="UniProtKB-KW"/>
</dbReference>
<keyword evidence="2" id="KW-0479">Metal-binding</keyword>
<dbReference type="GO" id="GO:0003677">
    <property type="term" value="F:DNA binding"/>
    <property type="evidence" value="ECO:0007669"/>
    <property type="project" value="UniProtKB-KW"/>
</dbReference>
<dbReference type="PANTHER" id="PTHR47165:SF3">
    <property type="entry name" value="RETROTRANSPOSON-LIKE PROTEIN"/>
    <property type="match status" value="1"/>
</dbReference>
<dbReference type="Pfam" id="PF08646">
    <property type="entry name" value="Rep_fac-A_C"/>
    <property type="match status" value="1"/>
</dbReference>
<feature type="domain" description="Replication factor A C-terminal" evidence="8">
    <location>
        <begin position="298"/>
        <end position="418"/>
    </location>
</feature>
<evidence type="ECO:0008006" key="12">
    <source>
        <dbReference type="Google" id="ProtNLM"/>
    </source>
</evidence>
<dbReference type="InterPro" id="IPR003871">
    <property type="entry name" value="RFA1B/D_OB_1st"/>
</dbReference>
<feature type="region of interest" description="Disordered" evidence="6">
    <location>
        <begin position="499"/>
        <end position="531"/>
    </location>
</feature>
<keyword evidence="3" id="KW-0863">Zinc-finger</keyword>